<sequence length="136" mass="14758">AVTWGKIANILQQRGEVDEALELQLKRLEVNKQLGDMAGIAAATWDLAQIDLSRQDFDAAMPRLISSFQLLLKLQRPDGIAVVGTTLGQFLLAAGEREQARQVLQASRAAAAKIGFADTVDLLDELLNATGDENEE</sequence>
<keyword evidence="2" id="KW-1185">Reference proteome</keyword>
<gene>
    <name evidence="1" type="ORF">H4N64_43780</name>
</gene>
<proteinExistence type="predicted"/>
<dbReference type="RefSeq" id="WP_186288203.1">
    <property type="nucleotide sequence ID" value="NZ_JACMSF010000134.1"/>
</dbReference>
<accession>A0A7X1ME73</accession>
<protein>
    <submittedName>
        <fullName evidence="1">Tetratricopeptide repeat protein</fullName>
    </submittedName>
</protein>
<organism evidence="1 2">
    <name type="scientific">Streptomyces cupreus</name>
    <dbReference type="NCBI Taxonomy" id="2759956"/>
    <lineage>
        <taxon>Bacteria</taxon>
        <taxon>Bacillati</taxon>
        <taxon>Actinomycetota</taxon>
        <taxon>Actinomycetes</taxon>
        <taxon>Kitasatosporales</taxon>
        <taxon>Streptomycetaceae</taxon>
        <taxon>Streptomyces</taxon>
    </lineage>
</organism>
<evidence type="ECO:0000313" key="1">
    <source>
        <dbReference type="EMBL" id="MBC2908289.1"/>
    </source>
</evidence>
<dbReference type="Proteomes" id="UP000584670">
    <property type="component" value="Unassembled WGS sequence"/>
</dbReference>
<feature type="non-terminal residue" evidence="1">
    <location>
        <position position="1"/>
    </location>
</feature>
<evidence type="ECO:0000313" key="2">
    <source>
        <dbReference type="Proteomes" id="UP000584670"/>
    </source>
</evidence>
<dbReference type="AlphaFoldDB" id="A0A7X1ME73"/>
<dbReference type="Gene3D" id="1.25.40.10">
    <property type="entry name" value="Tetratricopeptide repeat domain"/>
    <property type="match status" value="1"/>
</dbReference>
<dbReference type="EMBL" id="JACMSF010000134">
    <property type="protein sequence ID" value="MBC2908289.1"/>
    <property type="molecule type" value="Genomic_DNA"/>
</dbReference>
<comment type="caution">
    <text evidence="1">The sequence shown here is derived from an EMBL/GenBank/DDBJ whole genome shotgun (WGS) entry which is preliminary data.</text>
</comment>
<reference evidence="1 2" key="1">
    <citation type="submission" date="2020-08" db="EMBL/GenBank/DDBJ databases">
        <title>Streptomyces sp. PSKA01 genome sequencing and assembly.</title>
        <authorList>
            <person name="Mandal S."/>
            <person name="Maiti P.K."/>
            <person name="Das P."/>
        </authorList>
    </citation>
    <scope>NUCLEOTIDE SEQUENCE [LARGE SCALE GENOMIC DNA]</scope>
    <source>
        <strain evidence="1 2">PSKA01</strain>
    </source>
</reference>
<dbReference type="SUPFAM" id="SSF48452">
    <property type="entry name" value="TPR-like"/>
    <property type="match status" value="1"/>
</dbReference>
<name>A0A7X1ME73_9ACTN</name>
<dbReference type="InterPro" id="IPR011990">
    <property type="entry name" value="TPR-like_helical_dom_sf"/>
</dbReference>